<dbReference type="PANTHER" id="PTHR43033:SF1">
    <property type="entry name" value="TRNA(ILE)-LYSIDINE SYNTHASE-RELATED"/>
    <property type="match status" value="1"/>
</dbReference>
<comment type="similarity">
    <text evidence="6">Belongs to the tRNA(Ile)-lysidine synthase family.</text>
</comment>
<dbReference type="GO" id="GO:0032267">
    <property type="term" value="F:tRNA(Ile)-lysidine synthase activity"/>
    <property type="evidence" value="ECO:0007669"/>
    <property type="project" value="UniProtKB-EC"/>
</dbReference>
<keyword evidence="3 6" id="KW-0547">Nucleotide-binding</keyword>
<evidence type="ECO:0000259" key="7">
    <source>
        <dbReference type="Pfam" id="PF01171"/>
    </source>
</evidence>
<name>A0A2H0W5M7_9BACT</name>
<evidence type="ECO:0000256" key="1">
    <source>
        <dbReference type="ARBA" id="ARBA00022598"/>
    </source>
</evidence>
<keyword evidence="1 6" id="KW-0436">Ligase</keyword>
<dbReference type="NCBIfam" id="TIGR02432">
    <property type="entry name" value="lysidine_TilS_N"/>
    <property type="match status" value="1"/>
</dbReference>
<dbReference type="CDD" id="cd01992">
    <property type="entry name" value="TilS_N"/>
    <property type="match status" value="1"/>
</dbReference>
<dbReference type="GO" id="GO:0006400">
    <property type="term" value="P:tRNA modification"/>
    <property type="evidence" value="ECO:0007669"/>
    <property type="project" value="UniProtKB-UniRule"/>
</dbReference>
<organism evidence="8 9">
    <name type="scientific">Candidatus Berkelbacteria bacterium CG10_big_fil_rev_8_21_14_0_10_43_13</name>
    <dbReference type="NCBI Taxonomy" id="1974514"/>
    <lineage>
        <taxon>Bacteria</taxon>
        <taxon>Candidatus Berkelbacteria</taxon>
    </lineage>
</organism>
<dbReference type="SUPFAM" id="SSF82829">
    <property type="entry name" value="MesJ substrate recognition domain-like"/>
    <property type="match status" value="1"/>
</dbReference>
<dbReference type="InterPro" id="IPR014729">
    <property type="entry name" value="Rossmann-like_a/b/a_fold"/>
</dbReference>
<comment type="domain">
    <text evidence="6">The N-terminal region contains the highly conserved SGGXDS motif, predicted to be a P-loop motif involved in ATP binding.</text>
</comment>
<dbReference type="Gene3D" id="3.40.50.620">
    <property type="entry name" value="HUPs"/>
    <property type="match status" value="1"/>
</dbReference>
<keyword evidence="2 6" id="KW-0819">tRNA processing</keyword>
<dbReference type="Gene3D" id="1.20.59.20">
    <property type="match status" value="1"/>
</dbReference>
<dbReference type="PANTHER" id="PTHR43033">
    <property type="entry name" value="TRNA(ILE)-LYSIDINE SYNTHASE-RELATED"/>
    <property type="match status" value="1"/>
</dbReference>
<evidence type="ECO:0000256" key="6">
    <source>
        <dbReference type="HAMAP-Rule" id="MF_01161"/>
    </source>
</evidence>
<comment type="subcellular location">
    <subcellularLocation>
        <location evidence="6">Cytoplasm</location>
    </subcellularLocation>
</comment>
<dbReference type="InterPro" id="IPR011063">
    <property type="entry name" value="TilS/TtcA_N"/>
</dbReference>
<dbReference type="HAMAP" id="MF_01161">
    <property type="entry name" value="tRNA_Ile_lys_synt"/>
    <property type="match status" value="1"/>
</dbReference>
<keyword evidence="6" id="KW-0963">Cytoplasm</keyword>
<evidence type="ECO:0000256" key="5">
    <source>
        <dbReference type="ARBA" id="ARBA00048539"/>
    </source>
</evidence>
<reference evidence="9" key="1">
    <citation type="submission" date="2017-09" db="EMBL/GenBank/DDBJ databases">
        <title>Depth-based differentiation of microbial function through sediment-hosted aquifers and enrichment of novel symbionts in the deep terrestrial subsurface.</title>
        <authorList>
            <person name="Probst A.J."/>
            <person name="Ladd B."/>
            <person name="Jarett J.K."/>
            <person name="Geller-Mcgrath D.E."/>
            <person name="Sieber C.M.K."/>
            <person name="Emerson J.B."/>
            <person name="Anantharaman K."/>
            <person name="Thomas B.C."/>
            <person name="Malmstrom R."/>
            <person name="Stieglmeier M."/>
            <person name="Klingl A."/>
            <person name="Woyke T."/>
            <person name="Ryan C.M."/>
            <person name="Banfield J.F."/>
        </authorList>
    </citation>
    <scope>NUCLEOTIDE SEQUENCE [LARGE SCALE GENOMIC DNA]</scope>
</reference>
<evidence type="ECO:0000256" key="3">
    <source>
        <dbReference type="ARBA" id="ARBA00022741"/>
    </source>
</evidence>
<dbReference type="Proteomes" id="UP000231382">
    <property type="component" value="Unassembled WGS sequence"/>
</dbReference>
<comment type="caution">
    <text evidence="8">The sequence shown here is derived from an EMBL/GenBank/DDBJ whole genome shotgun (WGS) entry which is preliminary data.</text>
</comment>
<dbReference type="EMBL" id="PEZW01000027">
    <property type="protein sequence ID" value="PIS07381.1"/>
    <property type="molecule type" value="Genomic_DNA"/>
</dbReference>
<dbReference type="GO" id="GO:0005524">
    <property type="term" value="F:ATP binding"/>
    <property type="evidence" value="ECO:0007669"/>
    <property type="project" value="UniProtKB-UniRule"/>
</dbReference>
<keyword evidence="4 6" id="KW-0067">ATP-binding</keyword>
<sequence length="329" mass="37335">MNKFSQKSVTGKVYKEIIKDSLILSGEKIAVAVSGGADSICLLSVLLELKDKLGIQISAVHFNHRLRGSESDMDEKFVADFCRERGIDCIVDRAKKINSYKSEDEARIARYAFFQNLLAGERADKVAIAHNQNDQAETVLLRLIRGSGFSGLKAIPRVREKFIRPLLTISRPEIEKYLADRNIRFRTDDSNSDIIYSRNYIRHQILPQISKINPNVVATLAGSAEIFADDYNYLEETARATLTTLRSENRSDLVTLDHKSWQALPLALQRLTLRLSVAEISDLTDITFKQIDEVMAVLRRGRGKKWKPLPHSLRISLVRGKIRVEKLNK</sequence>
<comment type="function">
    <text evidence="6">Ligates lysine onto the cytidine present at position 34 of the AUA codon-specific tRNA(Ile) that contains the anticodon CAU, in an ATP-dependent manner. Cytidine is converted to lysidine, thus changing the amino acid specificity of the tRNA from methionine to isoleucine.</text>
</comment>
<feature type="binding site" evidence="6">
    <location>
        <begin position="34"/>
        <end position="39"/>
    </location>
    <ligand>
        <name>ATP</name>
        <dbReference type="ChEBI" id="CHEBI:30616"/>
    </ligand>
</feature>
<feature type="domain" description="tRNA(Ile)-lysidine/2-thiocytidine synthase N-terminal" evidence="7">
    <location>
        <begin position="28"/>
        <end position="204"/>
    </location>
</feature>
<proteinExistence type="inferred from homology"/>
<evidence type="ECO:0000256" key="4">
    <source>
        <dbReference type="ARBA" id="ARBA00022840"/>
    </source>
</evidence>
<dbReference type="AlphaFoldDB" id="A0A2H0W5M7"/>
<dbReference type="EC" id="6.3.4.19" evidence="6"/>
<gene>
    <name evidence="6 8" type="primary">tilS</name>
    <name evidence="8" type="ORF">COT78_04065</name>
</gene>
<protein>
    <recommendedName>
        <fullName evidence="6">tRNA(Ile)-lysidine synthase</fullName>
        <ecNumber evidence="6">6.3.4.19</ecNumber>
    </recommendedName>
    <alternativeName>
        <fullName evidence="6">tRNA(Ile)-2-lysyl-cytidine synthase</fullName>
    </alternativeName>
    <alternativeName>
        <fullName evidence="6">tRNA(Ile)-lysidine synthetase</fullName>
    </alternativeName>
</protein>
<dbReference type="InterPro" id="IPR012795">
    <property type="entry name" value="tRNA_Ile_lys_synt_N"/>
</dbReference>
<evidence type="ECO:0000313" key="8">
    <source>
        <dbReference type="EMBL" id="PIS07381.1"/>
    </source>
</evidence>
<comment type="catalytic activity">
    <reaction evidence="5 6">
        <text>cytidine(34) in tRNA(Ile2) + L-lysine + ATP = lysidine(34) in tRNA(Ile2) + AMP + diphosphate + H(+)</text>
        <dbReference type="Rhea" id="RHEA:43744"/>
        <dbReference type="Rhea" id="RHEA-COMP:10625"/>
        <dbReference type="Rhea" id="RHEA-COMP:10670"/>
        <dbReference type="ChEBI" id="CHEBI:15378"/>
        <dbReference type="ChEBI" id="CHEBI:30616"/>
        <dbReference type="ChEBI" id="CHEBI:32551"/>
        <dbReference type="ChEBI" id="CHEBI:33019"/>
        <dbReference type="ChEBI" id="CHEBI:82748"/>
        <dbReference type="ChEBI" id="CHEBI:83665"/>
        <dbReference type="ChEBI" id="CHEBI:456215"/>
        <dbReference type="EC" id="6.3.4.19"/>
    </reaction>
</comment>
<accession>A0A2H0W5M7</accession>
<dbReference type="GO" id="GO:0005737">
    <property type="term" value="C:cytoplasm"/>
    <property type="evidence" value="ECO:0007669"/>
    <property type="project" value="UniProtKB-SubCell"/>
</dbReference>
<dbReference type="InterPro" id="IPR012094">
    <property type="entry name" value="tRNA_Ile_lys_synt"/>
</dbReference>
<dbReference type="Pfam" id="PF01171">
    <property type="entry name" value="ATP_bind_3"/>
    <property type="match status" value="1"/>
</dbReference>
<dbReference type="SUPFAM" id="SSF52402">
    <property type="entry name" value="Adenine nucleotide alpha hydrolases-like"/>
    <property type="match status" value="1"/>
</dbReference>
<evidence type="ECO:0000313" key="9">
    <source>
        <dbReference type="Proteomes" id="UP000231382"/>
    </source>
</evidence>
<evidence type="ECO:0000256" key="2">
    <source>
        <dbReference type="ARBA" id="ARBA00022694"/>
    </source>
</evidence>